<reference evidence="1 2" key="1">
    <citation type="submission" date="2020-08" db="EMBL/GenBank/DDBJ databases">
        <title>Genomic Encyclopedia of Type Strains, Phase IV (KMG-IV): sequencing the most valuable type-strain genomes for metagenomic binning, comparative biology and taxonomic classification.</title>
        <authorList>
            <person name="Goeker M."/>
        </authorList>
    </citation>
    <scope>NUCLEOTIDE SEQUENCE [LARGE SCALE GENOMIC DNA]</scope>
    <source>
        <strain evidence="1 2">DSM 100694</strain>
    </source>
</reference>
<organism evidence="1 2">
    <name type="scientific">Bartonella fuyuanensis</name>
    <dbReference type="NCBI Taxonomy" id="1460968"/>
    <lineage>
        <taxon>Bacteria</taxon>
        <taxon>Pseudomonadati</taxon>
        <taxon>Pseudomonadota</taxon>
        <taxon>Alphaproteobacteria</taxon>
        <taxon>Hyphomicrobiales</taxon>
        <taxon>Bartonellaceae</taxon>
        <taxon>Bartonella</taxon>
    </lineage>
</organism>
<proteinExistence type="predicted"/>
<protein>
    <submittedName>
        <fullName evidence="1">Uncharacterized protein</fullName>
    </submittedName>
</protein>
<dbReference type="Proteomes" id="UP000585970">
    <property type="component" value="Unassembled WGS sequence"/>
</dbReference>
<evidence type="ECO:0000313" key="2">
    <source>
        <dbReference type="Proteomes" id="UP000585970"/>
    </source>
</evidence>
<gene>
    <name evidence="1" type="ORF">GGR08_001725</name>
</gene>
<evidence type="ECO:0000313" key="1">
    <source>
        <dbReference type="EMBL" id="MBB4077394.1"/>
    </source>
</evidence>
<accession>A0A840DW46</accession>
<dbReference type="EMBL" id="JACIFE010000077">
    <property type="protein sequence ID" value="MBB4077394.1"/>
    <property type="molecule type" value="Genomic_DNA"/>
</dbReference>
<sequence length="74" mass="8752">MARKILKRELWRKNTQNNTDCPRFALFMKHDLKELHGTANNTTQNSHCPMTLLTKAHASVTKEKWHPKLLYFNC</sequence>
<dbReference type="RefSeq" id="WP_183194765.1">
    <property type="nucleotide sequence ID" value="NZ_JACIFE010000077.1"/>
</dbReference>
<dbReference type="AlphaFoldDB" id="A0A840DW46"/>
<name>A0A840DW46_9HYPH</name>
<keyword evidence="2" id="KW-1185">Reference proteome</keyword>
<comment type="caution">
    <text evidence="1">The sequence shown here is derived from an EMBL/GenBank/DDBJ whole genome shotgun (WGS) entry which is preliminary data.</text>
</comment>